<evidence type="ECO:0000259" key="2">
    <source>
        <dbReference type="Pfam" id="PF07859"/>
    </source>
</evidence>
<dbReference type="InterPro" id="IPR029058">
    <property type="entry name" value="AB_hydrolase_fold"/>
</dbReference>
<dbReference type="OrthoDB" id="408631at2759"/>
<organism evidence="3 4">
    <name type="scientific">Zopfia rhizophila CBS 207.26</name>
    <dbReference type="NCBI Taxonomy" id="1314779"/>
    <lineage>
        <taxon>Eukaryota</taxon>
        <taxon>Fungi</taxon>
        <taxon>Dikarya</taxon>
        <taxon>Ascomycota</taxon>
        <taxon>Pezizomycotina</taxon>
        <taxon>Dothideomycetes</taxon>
        <taxon>Dothideomycetes incertae sedis</taxon>
        <taxon>Zopfiaceae</taxon>
        <taxon>Zopfia</taxon>
    </lineage>
</organism>
<feature type="domain" description="Alpha/beta hydrolase fold-3" evidence="2">
    <location>
        <begin position="42"/>
        <end position="240"/>
    </location>
</feature>
<dbReference type="EMBL" id="ML994745">
    <property type="protein sequence ID" value="KAF2175144.1"/>
    <property type="molecule type" value="Genomic_DNA"/>
</dbReference>
<sequence length="240" mass="25913">MKHDAKEEDITITIWDGADIPAQVISPAQENGQGRAPPIVAMFHGGGYVGESYKDDAFLYRRLASELGAVVVSVGYWLAPEFPFATGILDEWDAIKWVYHNAATVGGDTSAIFIVGGVSAGGNLARVVRHLNRDEGNTIRITSQFLSVPTLCPPPVNRNLSPPSPAMLGIIMGGLKPDVNPPLFVPFNHPSGHGGLPPAYFQVSGVDGLRDEGLIYERTLREKHGITIKVDFYEGLPHAF</sequence>
<name>A0A6A6D6P7_9PEZI</name>
<evidence type="ECO:0000313" key="4">
    <source>
        <dbReference type="Proteomes" id="UP000800200"/>
    </source>
</evidence>
<gene>
    <name evidence="3" type="ORF">K469DRAFT_724432</name>
</gene>
<reference evidence="3" key="1">
    <citation type="journal article" date="2020" name="Stud. Mycol.">
        <title>101 Dothideomycetes genomes: a test case for predicting lifestyles and emergence of pathogens.</title>
        <authorList>
            <person name="Haridas S."/>
            <person name="Albert R."/>
            <person name="Binder M."/>
            <person name="Bloem J."/>
            <person name="Labutti K."/>
            <person name="Salamov A."/>
            <person name="Andreopoulos B."/>
            <person name="Baker S."/>
            <person name="Barry K."/>
            <person name="Bills G."/>
            <person name="Bluhm B."/>
            <person name="Cannon C."/>
            <person name="Castanera R."/>
            <person name="Culley D."/>
            <person name="Daum C."/>
            <person name="Ezra D."/>
            <person name="Gonzalez J."/>
            <person name="Henrissat B."/>
            <person name="Kuo A."/>
            <person name="Liang C."/>
            <person name="Lipzen A."/>
            <person name="Lutzoni F."/>
            <person name="Magnuson J."/>
            <person name="Mondo S."/>
            <person name="Nolan M."/>
            <person name="Ohm R."/>
            <person name="Pangilinan J."/>
            <person name="Park H.-J."/>
            <person name="Ramirez L."/>
            <person name="Alfaro M."/>
            <person name="Sun H."/>
            <person name="Tritt A."/>
            <person name="Yoshinaga Y."/>
            <person name="Zwiers L.-H."/>
            <person name="Turgeon B."/>
            <person name="Goodwin S."/>
            <person name="Spatafora J."/>
            <person name="Crous P."/>
            <person name="Grigoriev I."/>
        </authorList>
    </citation>
    <scope>NUCLEOTIDE SEQUENCE</scope>
    <source>
        <strain evidence="3">CBS 207.26</strain>
    </source>
</reference>
<evidence type="ECO:0000313" key="3">
    <source>
        <dbReference type="EMBL" id="KAF2175144.1"/>
    </source>
</evidence>
<accession>A0A6A6D6P7</accession>
<dbReference type="SUPFAM" id="SSF53474">
    <property type="entry name" value="alpha/beta-Hydrolases"/>
    <property type="match status" value="1"/>
</dbReference>
<keyword evidence="4" id="KW-1185">Reference proteome</keyword>
<protein>
    <submittedName>
        <fullName evidence="3">Alpha/beta-hydrolase</fullName>
    </submittedName>
</protein>
<keyword evidence="1 3" id="KW-0378">Hydrolase</keyword>
<dbReference type="GO" id="GO:0016787">
    <property type="term" value="F:hydrolase activity"/>
    <property type="evidence" value="ECO:0007669"/>
    <property type="project" value="UniProtKB-KW"/>
</dbReference>
<dbReference type="InterPro" id="IPR050300">
    <property type="entry name" value="GDXG_lipolytic_enzyme"/>
</dbReference>
<dbReference type="PANTHER" id="PTHR48081:SF8">
    <property type="entry name" value="ALPHA_BETA HYDROLASE FOLD-3 DOMAIN-CONTAINING PROTEIN-RELATED"/>
    <property type="match status" value="1"/>
</dbReference>
<proteinExistence type="predicted"/>
<dbReference type="PANTHER" id="PTHR48081">
    <property type="entry name" value="AB HYDROLASE SUPERFAMILY PROTEIN C4A8.06C"/>
    <property type="match status" value="1"/>
</dbReference>
<dbReference type="Gene3D" id="3.40.50.1820">
    <property type="entry name" value="alpha/beta hydrolase"/>
    <property type="match status" value="1"/>
</dbReference>
<dbReference type="Pfam" id="PF07859">
    <property type="entry name" value="Abhydrolase_3"/>
    <property type="match status" value="1"/>
</dbReference>
<dbReference type="InterPro" id="IPR013094">
    <property type="entry name" value="AB_hydrolase_3"/>
</dbReference>
<evidence type="ECO:0000256" key="1">
    <source>
        <dbReference type="ARBA" id="ARBA00022801"/>
    </source>
</evidence>
<dbReference type="Proteomes" id="UP000800200">
    <property type="component" value="Unassembled WGS sequence"/>
</dbReference>
<dbReference type="AlphaFoldDB" id="A0A6A6D6P7"/>